<evidence type="ECO:0000313" key="1">
    <source>
        <dbReference type="EMBL" id="CAL4135380.1"/>
    </source>
</evidence>
<gene>
    <name evidence="1" type="ORF">MNOR_LOCUS27616</name>
</gene>
<protein>
    <submittedName>
        <fullName evidence="1">Uncharacterized protein</fullName>
    </submittedName>
</protein>
<accession>A0AAV2RRE4</accession>
<organism evidence="1 2">
    <name type="scientific">Meganyctiphanes norvegica</name>
    <name type="common">Northern krill</name>
    <name type="synonym">Thysanopoda norvegica</name>
    <dbReference type="NCBI Taxonomy" id="48144"/>
    <lineage>
        <taxon>Eukaryota</taxon>
        <taxon>Metazoa</taxon>
        <taxon>Ecdysozoa</taxon>
        <taxon>Arthropoda</taxon>
        <taxon>Crustacea</taxon>
        <taxon>Multicrustacea</taxon>
        <taxon>Malacostraca</taxon>
        <taxon>Eumalacostraca</taxon>
        <taxon>Eucarida</taxon>
        <taxon>Euphausiacea</taxon>
        <taxon>Euphausiidae</taxon>
        <taxon>Meganyctiphanes</taxon>
    </lineage>
</organism>
<feature type="non-terminal residue" evidence="1">
    <location>
        <position position="116"/>
    </location>
</feature>
<keyword evidence="2" id="KW-1185">Reference proteome</keyword>
<evidence type="ECO:0000313" key="2">
    <source>
        <dbReference type="Proteomes" id="UP001497623"/>
    </source>
</evidence>
<comment type="caution">
    <text evidence="1">The sequence shown here is derived from an EMBL/GenBank/DDBJ whole genome shotgun (WGS) entry which is preliminary data.</text>
</comment>
<dbReference type="AlphaFoldDB" id="A0AAV2RRE4"/>
<proteinExistence type="predicted"/>
<dbReference type="Proteomes" id="UP001497623">
    <property type="component" value="Unassembled WGS sequence"/>
</dbReference>
<sequence length="116" mass="13714">MQILISESHLNISGNGPECMSILLKYIYIQYIQIYIRKCKKDIEKIMPVATVFVNYLSIHFQQFCKAKKNLPSLRMWYTKYTIITMFYGGPNGWRSESLYIQNSKSFVYKLHGEII</sequence>
<reference evidence="1 2" key="1">
    <citation type="submission" date="2024-05" db="EMBL/GenBank/DDBJ databases">
        <authorList>
            <person name="Wallberg A."/>
        </authorList>
    </citation>
    <scope>NUCLEOTIDE SEQUENCE [LARGE SCALE GENOMIC DNA]</scope>
</reference>
<name>A0AAV2RRE4_MEGNR</name>
<dbReference type="EMBL" id="CAXKWB010029351">
    <property type="protein sequence ID" value="CAL4135380.1"/>
    <property type="molecule type" value="Genomic_DNA"/>
</dbReference>